<dbReference type="InterPro" id="IPR020449">
    <property type="entry name" value="Tscrpt_reg_AraC-type_HTH"/>
</dbReference>
<dbReference type="Gene3D" id="2.60.120.10">
    <property type="entry name" value="Jelly Rolls"/>
    <property type="match status" value="1"/>
</dbReference>
<dbReference type="SUPFAM" id="SSF51215">
    <property type="entry name" value="Regulatory protein AraC"/>
    <property type="match status" value="1"/>
</dbReference>
<dbReference type="Gene3D" id="1.10.10.60">
    <property type="entry name" value="Homeodomain-like"/>
    <property type="match status" value="2"/>
</dbReference>
<dbReference type="InterPro" id="IPR014710">
    <property type="entry name" value="RmlC-like_jellyroll"/>
</dbReference>
<gene>
    <name evidence="6" type="ORF">J2Z66_000701</name>
</gene>
<evidence type="ECO:0000256" key="1">
    <source>
        <dbReference type="ARBA" id="ARBA00023015"/>
    </source>
</evidence>
<dbReference type="PANTHER" id="PTHR43280:SF28">
    <property type="entry name" value="HTH-TYPE TRANSCRIPTIONAL ACTIVATOR RHAS"/>
    <property type="match status" value="1"/>
</dbReference>
<dbReference type="Proteomes" id="UP001519287">
    <property type="component" value="Unassembled WGS sequence"/>
</dbReference>
<evidence type="ECO:0000256" key="4">
    <source>
        <dbReference type="SAM" id="MobiDB-lite"/>
    </source>
</evidence>
<dbReference type="SUPFAM" id="SSF46689">
    <property type="entry name" value="Homeodomain-like"/>
    <property type="match status" value="1"/>
</dbReference>
<keyword evidence="2" id="KW-0238">DNA-binding</keyword>
<keyword evidence="7" id="KW-1185">Reference proteome</keyword>
<dbReference type="InterPro" id="IPR003313">
    <property type="entry name" value="AraC-bd"/>
</dbReference>
<dbReference type="Pfam" id="PF12833">
    <property type="entry name" value="HTH_18"/>
    <property type="match status" value="1"/>
</dbReference>
<dbReference type="RefSeq" id="WP_245375251.1">
    <property type="nucleotide sequence ID" value="NZ_JAGGLB010000002.1"/>
</dbReference>
<reference evidence="6 7" key="1">
    <citation type="submission" date="2021-03" db="EMBL/GenBank/DDBJ databases">
        <title>Genomic Encyclopedia of Type Strains, Phase IV (KMG-IV): sequencing the most valuable type-strain genomes for metagenomic binning, comparative biology and taxonomic classification.</title>
        <authorList>
            <person name="Goeker M."/>
        </authorList>
    </citation>
    <scope>NUCLEOTIDE SEQUENCE [LARGE SCALE GENOMIC DNA]</scope>
    <source>
        <strain evidence="6 7">DSM 26048</strain>
    </source>
</reference>
<feature type="region of interest" description="Disordered" evidence="4">
    <location>
        <begin position="274"/>
        <end position="293"/>
    </location>
</feature>
<sequence>MELQRTLLKQTIVINRIITIFYFEFANNYVFPGERHDFWEFLYVDKGEVEVTTDTERHLLKQGTIIFHKPNEFHSFYAYGGSAPNIIVMTFDCLSIAMKHFENQIISLQDGERNLLAEMIKEGMDAFSFPFQHPLNRKESAPVGCEQMIKIYLEMFLIRLLRKDHSVKQEEALSYPAREKSDDQTIRDIMHYMEDHLNMKVSLAEMSESLHLAKTKLKELFKKKTGTTIMAYFSNLKINRAKVLIREDSKNFTEISGMLGFSSVHHFSKAFKKTTGTSPSEYAKSVKARSRIS</sequence>
<feature type="domain" description="HTH araC/xylS-type" evidence="5">
    <location>
        <begin position="187"/>
        <end position="285"/>
    </location>
</feature>
<comment type="caution">
    <text evidence="6">The sequence shown here is derived from an EMBL/GenBank/DDBJ whole genome shotgun (WGS) entry which is preliminary data.</text>
</comment>
<dbReference type="Pfam" id="PF02311">
    <property type="entry name" value="AraC_binding"/>
    <property type="match status" value="1"/>
</dbReference>
<organism evidence="6 7">
    <name type="scientific">Paenibacillus eucommiae</name>
    <dbReference type="NCBI Taxonomy" id="1355755"/>
    <lineage>
        <taxon>Bacteria</taxon>
        <taxon>Bacillati</taxon>
        <taxon>Bacillota</taxon>
        <taxon>Bacilli</taxon>
        <taxon>Bacillales</taxon>
        <taxon>Paenibacillaceae</taxon>
        <taxon>Paenibacillus</taxon>
    </lineage>
</organism>
<name>A0ABS4INF7_9BACL</name>
<dbReference type="EMBL" id="JAGGLB010000002">
    <property type="protein sequence ID" value="MBP1989106.1"/>
    <property type="molecule type" value="Genomic_DNA"/>
</dbReference>
<dbReference type="PANTHER" id="PTHR43280">
    <property type="entry name" value="ARAC-FAMILY TRANSCRIPTIONAL REGULATOR"/>
    <property type="match status" value="1"/>
</dbReference>
<keyword evidence="3" id="KW-0804">Transcription</keyword>
<dbReference type="InterPro" id="IPR018060">
    <property type="entry name" value="HTH_AraC"/>
</dbReference>
<evidence type="ECO:0000259" key="5">
    <source>
        <dbReference type="PROSITE" id="PS01124"/>
    </source>
</evidence>
<keyword evidence="1" id="KW-0805">Transcription regulation</keyword>
<evidence type="ECO:0000256" key="3">
    <source>
        <dbReference type="ARBA" id="ARBA00023163"/>
    </source>
</evidence>
<dbReference type="InterPro" id="IPR037923">
    <property type="entry name" value="HTH-like"/>
</dbReference>
<dbReference type="PROSITE" id="PS01124">
    <property type="entry name" value="HTH_ARAC_FAMILY_2"/>
    <property type="match status" value="1"/>
</dbReference>
<accession>A0ABS4INF7</accession>
<proteinExistence type="predicted"/>
<evidence type="ECO:0000256" key="2">
    <source>
        <dbReference type="ARBA" id="ARBA00023125"/>
    </source>
</evidence>
<protein>
    <submittedName>
        <fullName evidence="6">AraC-like DNA-binding protein</fullName>
    </submittedName>
</protein>
<evidence type="ECO:0000313" key="6">
    <source>
        <dbReference type="EMBL" id="MBP1989106.1"/>
    </source>
</evidence>
<dbReference type="SMART" id="SM00342">
    <property type="entry name" value="HTH_ARAC"/>
    <property type="match status" value="1"/>
</dbReference>
<evidence type="ECO:0000313" key="7">
    <source>
        <dbReference type="Proteomes" id="UP001519287"/>
    </source>
</evidence>
<dbReference type="InterPro" id="IPR009057">
    <property type="entry name" value="Homeodomain-like_sf"/>
</dbReference>
<dbReference type="PRINTS" id="PR00032">
    <property type="entry name" value="HTHARAC"/>
</dbReference>